<evidence type="ECO:0000256" key="2">
    <source>
        <dbReference type="SAM" id="MobiDB-lite"/>
    </source>
</evidence>
<keyword evidence="5" id="KW-1185">Reference proteome</keyword>
<evidence type="ECO:0000256" key="1">
    <source>
        <dbReference type="SAM" id="Coils"/>
    </source>
</evidence>
<evidence type="ECO:0000313" key="5">
    <source>
        <dbReference type="Proteomes" id="UP000193719"/>
    </source>
</evidence>
<keyword evidence="3" id="KW-0812">Transmembrane</keyword>
<dbReference type="EMBL" id="MCFH01000035">
    <property type="protein sequence ID" value="ORX46360.1"/>
    <property type="molecule type" value="Genomic_DNA"/>
</dbReference>
<keyword evidence="1" id="KW-0175">Coiled coil</keyword>
<name>A0A1Y1V3A3_9FUNG</name>
<keyword evidence="3" id="KW-1133">Transmembrane helix</keyword>
<reference evidence="4 5" key="2">
    <citation type="submission" date="2016-08" db="EMBL/GenBank/DDBJ databases">
        <title>Pervasive Adenine N6-methylation of Active Genes in Fungi.</title>
        <authorList>
            <consortium name="DOE Joint Genome Institute"/>
            <person name="Mondo S.J."/>
            <person name="Dannebaum R.O."/>
            <person name="Kuo R.C."/>
            <person name="Labutti K."/>
            <person name="Haridas S."/>
            <person name="Kuo A."/>
            <person name="Salamov A."/>
            <person name="Ahrendt S.R."/>
            <person name="Lipzen A."/>
            <person name="Sullivan W."/>
            <person name="Andreopoulos W.B."/>
            <person name="Clum A."/>
            <person name="Lindquist E."/>
            <person name="Daum C."/>
            <person name="Ramamoorthy G.K."/>
            <person name="Gryganskyi A."/>
            <person name="Culley D."/>
            <person name="Magnuson J.K."/>
            <person name="James T.Y."/>
            <person name="O'Malley M.A."/>
            <person name="Stajich J.E."/>
            <person name="Spatafora J.W."/>
            <person name="Visel A."/>
            <person name="Grigoriev I.V."/>
        </authorList>
    </citation>
    <scope>NUCLEOTIDE SEQUENCE [LARGE SCALE GENOMIC DNA]</scope>
    <source>
        <strain evidence="5">finn</strain>
    </source>
</reference>
<organism evidence="4 5">
    <name type="scientific">Piromyces finnis</name>
    <dbReference type="NCBI Taxonomy" id="1754191"/>
    <lineage>
        <taxon>Eukaryota</taxon>
        <taxon>Fungi</taxon>
        <taxon>Fungi incertae sedis</taxon>
        <taxon>Chytridiomycota</taxon>
        <taxon>Chytridiomycota incertae sedis</taxon>
        <taxon>Neocallimastigomycetes</taxon>
        <taxon>Neocallimastigales</taxon>
        <taxon>Neocallimastigaceae</taxon>
        <taxon>Piromyces</taxon>
    </lineage>
</organism>
<feature type="transmembrane region" description="Helical" evidence="3">
    <location>
        <begin position="89"/>
        <end position="114"/>
    </location>
</feature>
<keyword evidence="3" id="KW-0472">Membrane</keyword>
<dbReference type="PANTHER" id="PTHR37849">
    <property type="entry name" value="YALI0E11605P"/>
    <property type="match status" value="1"/>
</dbReference>
<feature type="coiled-coil region" evidence="1">
    <location>
        <begin position="136"/>
        <end position="197"/>
    </location>
</feature>
<proteinExistence type="predicted"/>
<evidence type="ECO:0000313" key="4">
    <source>
        <dbReference type="EMBL" id="ORX46360.1"/>
    </source>
</evidence>
<dbReference type="OrthoDB" id="2153747at2759"/>
<sequence>MLLSNIKPLNTSLLRPISNSVFTGLNINRNQYKSLYLNTKLSTISLINKRYHNTETANELTAPKQGYSTEEYTSRNNNRKKEKKEKKRSGFLSGGMFGFLLGFSSVFGIGYFFLIQDYQISNDSLRKSIDTLQGSIIKIKRNNREIDELIEELKKLKSEAITKDEFNAYQNNIKAVLNEIKKEQTKENSNLSRMNDNIAKNLQQKNNYNFFLPTDE</sequence>
<gene>
    <name evidence="4" type="ORF">BCR36DRAFT_356874</name>
</gene>
<feature type="compositionally biased region" description="Basic residues" evidence="2">
    <location>
        <begin position="77"/>
        <end position="87"/>
    </location>
</feature>
<dbReference type="PANTHER" id="PTHR37849:SF1">
    <property type="entry name" value="YALI0E11605P"/>
    <property type="match status" value="1"/>
</dbReference>
<reference evidence="4 5" key="1">
    <citation type="submission" date="2016-08" db="EMBL/GenBank/DDBJ databases">
        <title>Genomes of anaerobic fungi encode conserved fungal cellulosomes for biomass hydrolysis.</title>
        <authorList>
            <consortium name="DOE Joint Genome Institute"/>
            <person name="Haitjema C.H."/>
            <person name="Gilmore S.P."/>
            <person name="Henske J.K."/>
            <person name="Solomon K.V."/>
            <person name="De Groot R."/>
            <person name="Kuo A."/>
            <person name="Mondo S.J."/>
            <person name="Salamov A.A."/>
            <person name="Labutti K."/>
            <person name="Zhao Z."/>
            <person name="Chiniquy J."/>
            <person name="Barry K."/>
            <person name="Brewer H.M."/>
            <person name="Purvine S.O."/>
            <person name="Wright A.T."/>
            <person name="Boxma B."/>
            <person name="Van Alen T."/>
            <person name="Hackstein J.H."/>
            <person name="Baker S.E."/>
            <person name="Grigoriev I.V."/>
            <person name="O'Malley M.A."/>
        </authorList>
    </citation>
    <scope>NUCLEOTIDE SEQUENCE [LARGE SCALE GENOMIC DNA]</scope>
    <source>
        <strain evidence="5">finn</strain>
    </source>
</reference>
<accession>A0A1Y1V3A3</accession>
<evidence type="ECO:0000256" key="3">
    <source>
        <dbReference type="SAM" id="Phobius"/>
    </source>
</evidence>
<dbReference type="STRING" id="1754191.A0A1Y1V3A3"/>
<dbReference type="AlphaFoldDB" id="A0A1Y1V3A3"/>
<dbReference type="Proteomes" id="UP000193719">
    <property type="component" value="Unassembled WGS sequence"/>
</dbReference>
<protein>
    <recommendedName>
        <fullName evidence="6">Transmembrane protein</fullName>
    </recommendedName>
</protein>
<feature type="region of interest" description="Disordered" evidence="2">
    <location>
        <begin position="57"/>
        <end position="87"/>
    </location>
</feature>
<comment type="caution">
    <text evidence="4">The sequence shown here is derived from an EMBL/GenBank/DDBJ whole genome shotgun (WGS) entry which is preliminary data.</text>
</comment>
<evidence type="ECO:0008006" key="6">
    <source>
        <dbReference type="Google" id="ProtNLM"/>
    </source>
</evidence>